<dbReference type="EMBL" id="JANJYJ010000003">
    <property type="protein sequence ID" value="KAK3222458.1"/>
    <property type="molecule type" value="Genomic_DNA"/>
</dbReference>
<dbReference type="GO" id="GO:0016787">
    <property type="term" value="F:hydrolase activity"/>
    <property type="evidence" value="ECO:0007669"/>
    <property type="project" value="UniProtKB-KW"/>
</dbReference>
<comment type="similarity">
    <text evidence="3">Belongs to the HARBI1 family.</text>
</comment>
<evidence type="ECO:0000256" key="5">
    <source>
        <dbReference type="ARBA" id="ARBA00022723"/>
    </source>
</evidence>
<evidence type="ECO:0000256" key="4">
    <source>
        <dbReference type="ARBA" id="ARBA00022722"/>
    </source>
</evidence>
<comment type="cofactor">
    <cofactor evidence="1">
        <name>a divalent metal cation</name>
        <dbReference type="ChEBI" id="CHEBI:60240"/>
    </cofactor>
</comment>
<dbReference type="Proteomes" id="UP001281410">
    <property type="component" value="Unassembled WGS sequence"/>
</dbReference>
<dbReference type="InterPro" id="IPR027806">
    <property type="entry name" value="HARBI1_dom"/>
</dbReference>
<gene>
    <name evidence="10" type="ORF">Dsin_009483</name>
</gene>
<dbReference type="GO" id="GO:0005634">
    <property type="term" value="C:nucleus"/>
    <property type="evidence" value="ECO:0007669"/>
    <property type="project" value="UniProtKB-SubCell"/>
</dbReference>
<dbReference type="PANTHER" id="PTHR22930:SF265">
    <property type="entry name" value="MYB_SANT-LIKE DOMAIN, HARBINGER TRANSPOSASE-DERIVED NUCLEASE DOMAIN-CONTAINING PROTEIN"/>
    <property type="match status" value="1"/>
</dbReference>
<keyword evidence="6" id="KW-0378">Hydrolase</keyword>
<keyword evidence="4" id="KW-0540">Nuclease</keyword>
<feature type="region of interest" description="Disordered" evidence="8">
    <location>
        <begin position="1"/>
        <end position="23"/>
    </location>
</feature>
<evidence type="ECO:0000259" key="9">
    <source>
        <dbReference type="Pfam" id="PF13359"/>
    </source>
</evidence>
<reference evidence="10" key="1">
    <citation type="journal article" date="2023" name="Plant J.">
        <title>Genome sequences and population genomics provide insights into the demographic history, inbreeding, and mutation load of two 'living fossil' tree species of Dipteronia.</title>
        <authorList>
            <person name="Feng Y."/>
            <person name="Comes H.P."/>
            <person name="Chen J."/>
            <person name="Zhu S."/>
            <person name="Lu R."/>
            <person name="Zhang X."/>
            <person name="Li P."/>
            <person name="Qiu J."/>
            <person name="Olsen K.M."/>
            <person name="Qiu Y."/>
        </authorList>
    </citation>
    <scope>NUCLEOTIDE SEQUENCE</scope>
    <source>
        <strain evidence="10">NBL</strain>
    </source>
</reference>
<protein>
    <recommendedName>
        <fullName evidence="9">DDE Tnp4 domain-containing protein</fullName>
    </recommendedName>
</protein>
<dbReference type="InterPro" id="IPR045249">
    <property type="entry name" value="HARBI1-like"/>
</dbReference>
<evidence type="ECO:0000313" key="11">
    <source>
        <dbReference type="Proteomes" id="UP001281410"/>
    </source>
</evidence>
<keyword evidence="7" id="KW-0539">Nucleus</keyword>
<evidence type="ECO:0000256" key="2">
    <source>
        <dbReference type="ARBA" id="ARBA00004123"/>
    </source>
</evidence>
<dbReference type="PANTHER" id="PTHR22930">
    <property type="match status" value="1"/>
</dbReference>
<comment type="subcellular location">
    <subcellularLocation>
        <location evidence="2">Nucleus</location>
    </subcellularLocation>
</comment>
<dbReference type="AlphaFoldDB" id="A0AAE0EBP1"/>
<organism evidence="10 11">
    <name type="scientific">Dipteronia sinensis</name>
    <dbReference type="NCBI Taxonomy" id="43782"/>
    <lineage>
        <taxon>Eukaryota</taxon>
        <taxon>Viridiplantae</taxon>
        <taxon>Streptophyta</taxon>
        <taxon>Embryophyta</taxon>
        <taxon>Tracheophyta</taxon>
        <taxon>Spermatophyta</taxon>
        <taxon>Magnoliopsida</taxon>
        <taxon>eudicotyledons</taxon>
        <taxon>Gunneridae</taxon>
        <taxon>Pentapetalae</taxon>
        <taxon>rosids</taxon>
        <taxon>malvids</taxon>
        <taxon>Sapindales</taxon>
        <taxon>Sapindaceae</taxon>
        <taxon>Hippocastanoideae</taxon>
        <taxon>Acereae</taxon>
        <taxon>Dipteronia</taxon>
    </lineage>
</organism>
<comment type="caution">
    <text evidence="10">The sequence shown here is derived from an EMBL/GenBank/DDBJ whole genome shotgun (WGS) entry which is preliminary data.</text>
</comment>
<evidence type="ECO:0000313" key="10">
    <source>
        <dbReference type="EMBL" id="KAK3222458.1"/>
    </source>
</evidence>
<evidence type="ECO:0000256" key="6">
    <source>
        <dbReference type="ARBA" id="ARBA00022801"/>
    </source>
</evidence>
<evidence type="ECO:0000256" key="1">
    <source>
        <dbReference type="ARBA" id="ARBA00001968"/>
    </source>
</evidence>
<sequence>MEENEEANLNKSNECEDRPKGKKQKIRKLDQTCEEVCKIIKVLEKDGGPSVDDCSRFIQELLAGSSTDVIGAIDGTLVHACIPSDKQVSYRGRGKGECFQNVMTICDFDTIFKYIVIGWEGTTHDSRVLRETIRDSRHNFPMPPPDKYYLVDAAYTHTRGFMAPYRSARYWLNDFRSCGHANTKEEVFNQCHSRLRNIIERVFGVLKACFLILKRMSSYTFDTKRSIVLSYFALHNFLRKTSINDELFSQYDDEEVQLENSTQNQTPSKDNSFRASEQLFMQELREQIANQLFSNIKLVCCLLNIIEEFGNDIKNMKELSKNDIKHLEELSENNIKQKLSDNDISNGAFNSQEEKDCCKQECQITTLDGKKKSMNEIRVSWNNLSREEKLQYTKSKNDVAEKVHVGGTDNDSNIQPFDTRCTPTRFCQMMSIIFRFAKGCGPRFGFWKPTNVKLWISSA</sequence>
<evidence type="ECO:0000256" key="3">
    <source>
        <dbReference type="ARBA" id="ARBA00006958"/>
    </source>
</evidence>
<feature type="domain" description="DDE Tnp4" evidence="9">
    <location>
        <begin position="73"/>
        <end position="236"/>
    </location>
</feature>
<evidence type="ECO:0000256" key="8">
    <source>
        <dbReference type="SAM" id="MobiDB-lite"/>
    </source>
</evidence>
<evidence type="ECO:0000256" key="7">
    <source>
        <dbReference type="ARBA" id="ARBA00023242"/>
    </source>
</evidence>
<accession>A0AAE0EBP1</accession>
<proteinExistence type="inferred from homology"/>
<keyword evidence="11" id="KW-1185">Reference proteome</keyword>
<dbReference type="GO" id="GO:0004518">
    <property type="term" value="F:nuclease activity"/>
    <property type="evidence" value="ECO:0007669"/>
    <property type="project" value="UniProtKB-KW"/>
</dbReference>
<dbReference type="Pfam" id="PF13359">
    <property type="entry name" value="DDE_Tnp_4"/>
    <property type="match status" value="1"/>
</dbReference>
<name>A0AAE0EBP1_9ROSI</name>
<keyword evidence="5" id="KW-0479">Metal-binding</keyword>
<dbReference type="GO" id="GO:0046872">
    <property type="term" value="F:metal ion binding"/>
    <property type="evidence" value="ECO:0007669"/>
    <property type="project" value="UniProtKB-KW"/>
</dbReference>